<organism evidence="9">
    <name type="scientific">Trichophyton rubrum CBS 288.86</name>
    <dbReference type="NCBI Taxonomy" id="1215330"/>
    <lineage>
        <taxon>Eukaryota</taxon>
        <taxon>Fungi</taxon>
        <taxon>Dikarya</taxon>
        <taxon>Ascomycota</taxon>
        <taxon>Pezizomycotina</taxon>
        <taxon>Eurotiomycetes</taxon>
        <taxon>Eurotiomycetidae</taxon>
        <taxon>Onygenales</taxon>
        <taxon>Arthrodermataceae</taxon>
        <taxon>Trichophyton</taxon>
    </lineage>
</organism>
<keyword evidence="5" id="KW-0539">Nucleus</keyword>
<feature type="compositionally biased region" description="Basic and acidic residues" evidence="8">
    <location>
        <begin position="300"/>
        <end position="357"/>
    </location>
</feature>
<evidence type="ECO:0000256" key="1">
    <source>
        <dbReference type="ARBA" id="ARBA00004604"/>
    </source>
</evidence>
<evidence type="ECO:0000256" key="5">
    <source>
        <dbReference type="ARBA" id="ARBA00023242"/>
    </source>
</evidence>
<feature type="compositionally biased region" description="Acidic residues" evidence="8">
    <location>
        <begin position="202"/>
        <end position="219"/>
    </location>
</feature>
<dbReference type="Pfam" id="PF04147">
    <property type="entry name" value="Nop14"/>
    <property type="match status" value="1"/>
</dbReference>
<proteinExistence type="inferred from homology"/>
<gene>
    <name evidence="9" type="ORF">H103_06453</name>
</gene>
<feature type="compositionally biased region" description="Acidic residues" evidence="8">
    <location>
        <begin position="177"/>
        <end position="190"/>
    </location>
</feature>
<feature type="compositionally biased region" description="Acidic residues" evidence="8">
    <location>
        <begin position="426"/>
        <end position="444"/>
    </location>
</feature>
<feature type="region of interest" description="Disordered" evidence="8">
    <location>
        <begin position="111"/>
        <end position="230"/>
    </location>
</feature>
<comment type="similarity">
    <text evidence="2">Belongs to the NOP14 family.</text>
</comment>
<feature type="compositionally biased region" description="Basic and acidic residues" evidence="8">
    <location>
        <begin position="220"/>
        <end position="230"/>
    </location>
</feature>
<keyword evidence="7" id="KW-0175">Coiled coil</keyword>
<feature type="coiled-coil region" evidence="7">
    <location>
        <begin position="826"/>
        <end position="879"/>
    </location>
</feature>
<dbReference type="InterPro" id="IPR007276">
    <property type="entry name" value="Nop14"/>
</dbReference>
<protein>
    <recommendedName>
        <fullName evidence="10">Nop14-like family protein</fullName>
    </recommendedName>
</protein>
<dbReference type="OrthoDB" id="441771at2759"/>
<dbReference type="Proteomes" id="UP000023758">
    <property type="component" value="Unassembled WGS sequence"/>
</dbReference>
<evidence type="ECO:0000256" key="4">
    <source>
        <dbReference type="ARBA" id="ARBA00022552"/>
    </source>
</evidence>
<feature type="compositionally biased region" description="Acidic residues" evidence="8">
    <location>
        <begin position="358"/>
        <end position="380"/>
    </location>
</feature>
<comment type="subcellular location">
    <subcellularLocation>
        <location evidence="1">Nucleus</location>
        <location evidence="1">Nucleolus</location>
    </subcellularLocation>
</comment>
<name>A0A022VVK0_TRIRU</name>
<keyword evidence="3" id="KW-0690">Ribosome biogenesis</keyword>
<sequence length="903" mass="102528">MAPSQLKQLKASLREKGVVGPQLSKKQRQKNSKSGAAAENRVKRNAALQAIREQFNPFEVRAPARPSKFAVTTARPETGSAHRPGVTRGLGEERRKQTLLKELQSRNKVGGLLDRRFGENDPSMTPEQRAAERYARESQKRSKKEGLFNLEDDEEEEMQLTHMGQSLFDVDAGKDDFNEDLSDLEEESDAEMGKKRKRILEEVDDMEGMADEDEDEDEQPERKKSKNEVMKEIIAKSKQYKYERQKSKEDDNELRAILDQGLPDVFAMMRGTKTAEPKPAPAQVPEPPQMNPDRAALLGGKDRDVADREYDQRLKQMAFDKRSKPSDRTKTEEEKIEEEAKRLQELENERLRRMRGEEESDEEPVENAVEEEEPQDDSEPDDAKAFGLAQPETSNGLFGVEDEDDFIIDNDLVDNESVADISITESEVESEEEEDDADDTEFIGDLELPKDKPSALGGTTSKAPNDSSLAFTYPCPESHDQFIQILKGVDVENTPVVIQRIRALHHASLHPDNKVKLGNFSKILVDHAVYLANKSTRPSFAIVESVLRHVHSMAKTYPEEVATRFRAQLRDISENRPLGLLPGDLVLLTGVATIFPTSDHFHAVVTPSILTMGRYLGQGPVNSLNDIAIGAYIASLCLQYQTYSKRYMPEFMNFILNSLTILAPKESKSNTGFFPVRLPEVQLRLQLDKVSSKDLRKLQFSDIFSTGLNGSDAENLKLSLLNMLVTLLDKATELWGSKLSSFEIFEPASSVLQHVIESCPKTALPSALSTHLHRSLKTIKALLASRKKDRRPLLLHNHRPLAIKCSIPKFEESFNPDRHYDPDRERAELSKLKAEHKREKKGAMRELRKDANFIARESLREKKERDAEYERKYRRLVAEIQGEEGREAKLYEKEKKARKQSRK</sequence>
<reference evidence="9" key="1">
    <citation type="submission" date="2014-02" db="EMBL/GenBank/DDBJ databases">
        <title>The Genome Sequence of Trichophyton rubrum (morphotype fischeri) CBS 288.86.</title>
        <authorList>
            <consortium name="The Broad Institute Genomics Platform"/>
            <person name="Cuomo C.A."/>
            <person name="White T.C."/>
            <person name="Graser Y."/>
            <person name="Martinez-Rossi N."/>
            <person name="Heitman J."/>
            <person name="Young S.K."/>
            <person name="Zeng Q."/>
            <person name="Gargeya S."/>
            <person name="Abouelleil A."/>
            <person name="Alvarado L."/>
            <person name="Chapman S.B."/>
            <person name="Gainer-Dewar J."/>
            <person name="Goldberg J."/>
            <person name="Griggs A."/>
            <person name="Gujja S."/>
            <person name="Hansen M."/>
            <person name="Howarth C."/>
            <person name="Imamovic A."/>
            <person name="Larimer J."/>
            <person name="Martinez D."/>
            <person name="Murphy C."/>
            <person name="Pearson M.D."/>
            <person name="Persinoti G."/>
            <person name="Poon T."/>
            <person name="Priest M."/>
            <person name="Roberts A.D."/>
            <person name="Saif S."/>
            <person name="Shea T.D."/>
            <person name="Sykes S.N."/>
            <person name="Wortman J."/>
            <person name="Nusbaum C."/>
            <person name="Birren B."/>
        </authorList>
    </citation>
    <scope>NUCLEOTIDE SEQUENCE [LARGE SCALE GENOMIC DNA]</scope>
    <source>
        <strain evidence="9">CBS 288.86</strain>
    </source>
</reference>
<dbReference type="AlphaFoldDB" id="A0A022VVK0"/>
<evidence type="ECO:0000256" key="8">
    <source>
        <dbReference type="SAM" id="MobiDB-lite"/>
    </source>
</evidence>
<feature type="region of interest" description="Disordered" evidence="8">
    <location>
        <begin position="422"/>
        <end position="463"/>
    </location>
</feature>
<dbReference type="PANTHER" id="PTHR23183">
    <property type="entry name" value="NOP14"/>
    <property type="match status" value="1"/>
</dbReference>
<feature type="compositionally biased region" description="Pro residues" evidence="8">
    <location>
        <begin position="278"/>
        <end position="290"/>
    </location>
</feature>
<evidence type="ECO:0008006" key="10">
    <source>
        <dbReference type="Google" id="ProtNLM"/>
    </source>
</evidence>
<feature type="region of interest" description="Disordered" evidence="8">
    <location>
        <begin position="70"/>
        <end position="95"/>
    </location>
</feature>
<evidence type="ECO:0000256" key="3">
    <source>
        <dbReference type="ARBA" id="ARBA00022517"/>
    </source>
</evidence>
<evidence type="ECO:0000256" key="2">
    <source>
        <dbReference type="ARBA" id="ARBA00007466"/>
    </source>
</evidence>
<evidence type="ECO:0000313" key="9">
    <source>
        <dbReference type="EMBL" id="EZF50071.1"/>
    </source>
</evidence>
<feature type="region of interest" description="Disordered" evidence="8">
    <location>
        <begin position="1"/>
        <end position="44"/>
    </location>
</feature>
<comment type="function">
    <text evidence="6">Involved in nucleolar processing of pre-18S ribosomal RNA. Has a role in the nuclear export of 40S pre-ribosomal subunit to the cytoplasm.</text>
</comment>
<dbReference type="GO" id="GO:0030692">
    <property type="term" value="C:Noc4p-Nop14p complex"/>
    <property type="evidence" value="ECO:0007669"/>
    <property type="project" value="TreeGrafter"/>
</dbReference>
<dbReference type="EMBL" id="KK207891">
    <property type="protein sequence ID" value="EZF50071.1"/>
    <property type="molecule type" value="Genomic_DNA"/>
</dbReference>
<dbReference type="HOGENOM" id="CLU_008874_0_0_1"/>
<feature type="region of interest" description="Disordered" evidence="8">
    <location>
        <begin position="269"/>
        <end position="398"/>
    </location>
</feature>
<evidence type="ECO:0000256" key="7">
    <source>
        <dbReference type="SAM" id="Coils"/>
    </source>
</evidence>
<feature type="compositionally biased region" description="Basic and acidic residues" evidence="8">
    <location>
        <begin position="129"/>
        <end position="146"/>
    </location>
</feature>
<dbReference type="GO" id="GO:0032040">
    <property type="term" value="C:small-subunit processome"/>
    <property type="evidence" value="ECO:0007669"/>
    <property type="project" value="InterPro"/>
</dbReference>
<keyword evidence="4" id="KW-0698">rRNA processing</keyword>
<dbReference type="GO" id="GO:0030490">
    <property type="term" value="P:maturation of SSU-rRNA"/>
    <property type="evidence" value="ECO:0007669"/>
    <property type="project" value="TreeGrafter"/>
</dbReference>
<dbReference type="PANTHER" id="PTHR23183:SF0">
    <property type="entry name" value="NUCLEOLAR PROTEIN 14"/>
    <property type="match status" value="1"/>
</dbReference>
<accession>A0A022VVK0</accession>
<evidence type="ECO:0000256" key="6">
    <source>
        <dbReference type="ARBA" id="ARBA00024695"/>
    </source>
</evidence>